<evidence type="ECO:0000313" key="1">
    <source>
        <dbReference type="EMBL" id="QIK71164.1"/>
    </source>
</evidence>
<reference evidence="1 2" key="1">
    <citation type="submission" date="2020-03" db="EMBL/GenBank/DDBJ databases">
        <title>Propioniciclava sp. nov., isolated from Hydrophilus acuminatus.</title>
        <authorList>
            <person name="Hyun D.-W."/>
            <person name="Bae J.-W."/>
        </authorList>
    </citation>
    <scope>NUCLEOTIDE SEQUENCE [LARGE SCALE GENOMIC DNA]</scope>
    <source>
        <strain evidence="1 2">HDW11</strain>
    </source>
</reference>
<accession>A0A6G7Y2Q4</accession>
<dbReference type="RefSeq" id="WP_166231299.1">
    <property type="nucleotide sequence ID" value="NZ_CP049865.1"/>
</dbReference>
<evidence type="ECO:0000313" key="2">
    <source>
        <dbReference type="Proteomes" id="UP000501058"/>
    </source>
</evidence>
<organism evidence="1 2">
    <name type="scientific">Propioniciclava coleopterorum</name>
    <dbReference type="NCBI Taxonomy" id="2714937"/>
    <lineage>
        <taxon>Bacteria</taxon>
        <taxon>Bacillati</taxon>
        <taxon>Actinomycetota</taxon>
        <taxon>Actinomycetes</taxon>
        <taxon>Propionibacteriales</taxon>
        <taxon>Propionibacteriaceae</taxon>
        <taxon>Propioniciclava</taxon>
    </lineage>
</organism>
<protein>
    <submittedName>
        <fullName evidence="1">Uncharacterized protein</fullName>
    </submittedName>
</protein>
<name>A0A6G7Y2Q4_9ACTN</name>
<dbReference type="EMBL" id="CP049865">
    <property type="protein sequence ID" value="QIK71164.1"/>
    <property type="molecule type" value="Genomic_DNA"/>
</dbReference>
<dbReference type="KEGG" id="prv:G7070_01270"/>
<proteinExistence type="predicted"/>
<gene>
    <name evidence="1" type="ORF">G7070_01270</name>
</gene>
<dbReference type="AlphaFoldDB" id="A0A6G7Y2Q4"/>
<keyword evidence="2" id="KW-1185">Reference proteome</keyword>
<sequence>MTGGFTYAVTGGGRGLLVRRGGAGVAEFVFGLPEGAASDEDGLAVTVGEIGVRLAQRELGDVWVSELVLDNGGPDEAALPPLGMVVRVEPGWVGWSWTAETDGFVVVAPEAGDGDALLLRLRQGFLRACVPTPSFVPAGRRADALEPGMAAFFLANPAGALRGHGRHSTRLEFGSIPDVDAARAAMPAWIPDLVARPGDEIRFETPDQALVPGPGVRLVGDDVAGILTGSPGHRELAVHGPRGVTRLRPTFTPALDALAAEVSAGLLRRRPAGLPTAAAAVVAAALSRRAVADPGAALDWLEREDWLAREDQFGPLLATTIAVETHDEALGAAAMDALLGRRFGLGDGLIASWAWLGALRLGIPPLDLSLVLERASTAEERWEAALIRQDPDAHADGVRAVIRKLGAGLPGQPIGLGAAEAGLSVALLRAVPEGADLRTAAVEAADKAAALLAADYADGMHPTHDGLAWLVWSER</sequence>
<dbReference type="Proteomes" id="UP000501058">
    <property type="component" value="Chromosome"/>
</dbReference>